<dbReference type="Proteomes" id="UP000061362">
    <property type="component" value="Chromosome"/>
</dbReference>
<evidence type="ECO:0000313" key="10">
    <source>
        <dbReference type="EMBL" id="AKV81767.1"/>
    </source>
</evidence>
<evidence type="ECO:0000313" key="14">
    <source>
        <dbReference type="Proteomes" id="UP000061362"/>
    </source>
</evidence>
<reference evidence="6 12" key="1">
    <citation type="journal article" date="2014" name="J. Bacteriol.">
        <title>Role of an Archaeal PitA Transporter in the Copper and Arsenic Resistance of Metallosphaera sedula, an Extreme Thermoacidophile.</title>
        <authorList>
            <person name="McCarthy S."/>
            <person name="Ai C."/>
            <person name="Wheaton G."/>
            <person name="Tevatia R."/>
            <person name="Eckrich V."/>
            <person name="Kelly R."/>
            <person name="Blum P."/>
        </authorList>
    </citation>
    <scope>NUCLEOTIDE SEQUENCE [LARGE SCALE GENOMIC DNA]</scope>
    <source>
        <strain evidence="6 12">CuR1</strain>
    </source>
</reference>
<keyword evidence="3 5" id="KW-0808">Transferase</keyword>
<protein>
    <recommendedName>
        <fullName evidence="5">Cobalt-precorrin-5B C(1)-methyltransferase</fullName>
        <ecNumber evidence="5">2.1.1.195</ecNumber>
    </recommendedName>
    <alternativeName>
        <fullName evidence="5">Cobalt-precorrin-6A synthase</fullName>
    </alternativeName>
</protein>
<comment type="function">
    <text evidence="5">Catalyzes the methylation of C-1 in cobalt-precorrin-5B to form cobalt-precorrin-6A.</text>
</comment>
<dbReference type="PIRSF" id="PIRSF026782">
    <property type="entry name" value="CbiD"/>
    <property type="match status" value="1"/>
</dbReference>
<dbReference type="NCBIfam" id="TIGR00312">
    <property type="entry name" value="cbiD"/>
    <property type="match status" value="1"/>
</dbReference>
<dbReference type="UniPathway" id="UPA00148">
    <property type="reaction ID" value="UER00227"/>
</dbReference>
<dbReference type="Proteomes" id="UP000056255">
    <property type="component" value="Chromosome"/>
</dbReference>
<dbReference type="GeneID" id="91756638"/>
<sequence length="382" mass="41476" precursor="true">MSVRIPLNYQPSSPSLSNAKSAKRKILKMGFTTGTALAAAAKACAYAITGEIKKAVVVSTPIGLRIEIPLNYVKMEEEWCVASVTKYGGDDPDDTNGMEIVVRMRLNDDKGYIVVRTGKGLGKAVSKGLPVNPGEPAINPVPRKQLIDNLKEVLGDNFGAEIEVIIPEGERIARRTFNPKLGIEGGVSILGTSGVVKPMSLVSWYASLVEQLDIVKTYGIDQVVLVPGNIGETSARRKLNVDSRSIVQMAIFTGGMLKASAKRGFKEILLYGHVGKLIKSAIGIWNSHYKYGDGRLEIITAYAAKHGVKHDDILRLINAKTTDEAIAILKDYDYKEIFNEIADKISLNSHNLIEGKAKVYCILINMEGEIVGLSTGSEKFLA</sequence>
<dbReference type="Gene3D" id="3.30.2110.10">
    <property type="entry name" value="CbiD-like"/>
    <property type="match status" value="1"/>
</dbReference>
<evidence type="ECO:0000313" key="8">
    <source>
        <dbReference type="EMBL" id="AKV77272.1"/>
    </source>
</evidence>
<dbReference type="OMA" id="FHTHHHL"/>
<dbReference type="Proteomes" id="UP000029084">
    <property type="component" value="Chromosome"/>
</dbReference>
<reference evidence="11 13" key="3">
    <citation type="submission" date="2015-07" db="EMBL/GenBank/DDBJ databases">
        <title>Physiological, transcriptional responses and genome re-sequencing of acid resistant extremely thermoacidophilic Metallosphaera sedula SARC-M1.</title>
        <authorList>
            <person name="Ai C."/>
            <person name="McCarthy S."/>
            <person name="Eckrich V."/>
            <person name="Rudrappa D."/>
            <person name="Qiu G."/>
            <person name="Blum P."/>
        </authorList>
    </citation>
    <scope>NUCLEOTIDE SEQUENCE [LARGE SCALE GENOMIC DNA]</scope>
    <source>
        <strain evidence="11 13">SARC-M1</strain>
    </source>
</reference>
<keyword evidence="1 5" id="KW-0169">Cobalamin biosynthesis</keyword>
<proteinExistence type="inferred from homology"/>
<dbReference type="EC" id="2.1.1.195" evidence="5"/>
<dbReference type="EMBL" id="CP012175">
    <property type="protein sequence ID" value="AKV81767.1"/>
    <property type="molecule type" value="Genomic_DNA"/>
</dbReference>
<name>A0A088E6Z6_9CREN</name>
<dbReference type="Proteomes" id="UP000062475">
    <property type="component" value="Chromosome"/>
</dbReference>
<dbReference type="PATRIC" id="fig|43687.5.peg.2259"/>
<evidence type="ECO:0000256" key="4">
    <source>
        <dbReference type="ARBA" id="ARBA00022691"/>
    </source>
</evidence>
<reference evidence="14 15" key="2">
    <citation type="journal article" date="2015" name="Genome Announc.">
        <title>Complete Genome Sequences of Evolved Arsenate-Resistant Metallosphaera sedula Strains.</title>
        <authorList>
            <person name="Ai C."/>
            <person name="McCarthy S."/>
            <person name="Schackwitz W."/>
            <person name="Martin J."/>
            <person name="Lipzen A."/>
            <person name="Blum P."/>
        </authorList>
    </citation>
    <scope>NUCLEOTIDE SEQUENCE [LARGE SCALE GENOMIC DNA]</scope>
    <source>
        <strain evidence="9 15">ARS120-1</strain>
        <strain evidence="10 14">ARS120-2</strain>
        <strain evidence="7 17">ARS50-1</strain>
        <strain evidence="8 16">ARS50-2</strain>
    </source>
</reference>
<accession>A0A088E6Z6</accession>
<comment type="pathway">
    <text evidence="5">Cofactor biosynthesis; adenosylcobalamin biosynthesis; cob(II)yrinate a,c-diamide from sirohydrochlorin (anaerobic route): step 6/10.</text>
</comment>
<dbReference type="InterPro" id="IPR036074">
    <property type="entry name" value="CbiD_sf"/>
</dbReference>
<evidence type="ECO:0000313" key="12">
    <source>
        <dbReference type="Proteomes" id="UP000029084"/>
    </source>
</evidence>
<keyword evidence="2 5" id="KW-0489">Methyltransferase</keyword>
<dbReference type="RefSeq" id="WP_012022028.1">
    <property type="nucleotide sequence ID" value="NZ_AP019770.1"/>
</dbReference>
<comment type="similarity">
    <text evidence="5">Belongs to the CbiD family.</text>
</comment>
<dbReference type="EMBL" id="CP008822">
    <property type="protein sequence ID" value="AIM28224.1"/>
    <property type="molecule type" value="Genomic_DNA"/>
</dbReference>
<comment type="catalytic activity">
    <reaction evidence="5">
        <text>Co-precorrin-5B + S-adenosyl-L-methionine = Co-precorrin-6A + S-adenosyl-L-homocysteine</text>
        <dbReference type="Rhea" id="RHEA:26285"/>
        <dbReference type="ChEBI" id="CHEBI:57856"/>
        <dbReference type="ChEBI" id="CHEBI:59789"/>
        <dbReference type="ChEBI" id="CHEBI:60063"/>
        <dbReference type="ChEBI" id="CHEBI:60064"/>
        <dbReference type="EC" id="2.1.1.195"/>
    </reaction>
</comment>
<dbReference type="GO" id="GO:0032259">
    <property type="term" value="P:methylation"/>
    <property type="evidence" value="ECO:0007669"/>
    <property type="project" value="UniProtKB-KW"/>
</dbReference>
<organism evidence="6 12">
    <name type="scientific">Metallosphaera sedula</name>
    <dbReference type="NCBI Taxonomy" id="43687"/>
    <lineage>
        <taxon>Archaea</taxon>
        <taxon>Thermoproteota</taxon>
        <taxon>Thermoprotei</taxon>
        <taxon>Sulfolobales</taxon>
        <taxon>Sulfolobaceae</taxon>
        <taxon>Metallosphaera</taxon>
    </lineage>
</organism>
<gene>
    <name evidence="5" type="primary">cbiD</name>
    <name evidence="6" type="ORF">HA72_2101</name>
    <name evidence="7" type="ORF">MsedA_2152</name>
    <name evidence="8" type="ORF">MsedB_2154</name>
    <name evidence="9" type="ORF">MsedC_2152</name>
    <name evidence="10" type="ORF">MsedD_2153</name>
    <name evidence="11" type="ORF">MsedE_2154</name>
</gene>
<evidence type="ECO:0000313" key="17">
    <source>
        <dbReference type="Proteomes" id="UP000068832"/>
    </source>
</evidence>
<dbReference type="EMBL" id="CP012173">
    <property type="protein sequence ID" value="AKV77272.1"/>
    <property type="molecule type" value="Genomic_DNA"/>
</dbReference>
<dbReference type="InterPro" id="IPR002748">
    <property type="entry name" value="CbiD"/>
</dbReference>
<dbReference type="AlphaFoldDB" id="A0A088E6Z6"/>
<evidence type="ECO:0000256" key="2">
    <source>
        <dbReference type="ARBA" id="ARBA00022603"/>
    </source>
</evidence>
<evidence type="ECO:0000313" key="15">
    <source>
        <dbReference type="Proteomes" id="UP000062398"/>
    </source>
</evidence>
<dbReference type="PANTHER" id="PTHR35863:SF1">
    <property type="entry name" value="COBALT-PRECORRIN-5B C(1)-METHYLTRANSFERASE"/>
    <property type="match status" value="1"/>
</dbReference>
<dbReference type="EMBL" id="CP012172">
    <property type="protein sequence ID" value="AKV75034.1"/>
    <property type="molecule type" value="Genomic_DNA"/>
</dbReference>
<evidence type="ECO:0000256" key="3">
    <source>
        <dbReference type="ARBA" id="ARBA00022679"/>
    </source>
</evidence>
<evidence type="ECO:0000313" key="13">
    <source>
        <dbReference type="Proteomes" id="UP000056255"/>
    </source>
</evidence>
<dbReference type="OrthoDB" id="10423at2157"/>
<dbReference type="GO" id="GO:0019251">
    <property type="term" value="P:anaerobic cobalamin biosynthetic process"/>
    <property type="evidence" value="ECO:0007669"/>
    <property type="project" value="UniProtKB-UniRule"/>
</dbReference>
<evidence type="ECO:0000256" key="5">
    <source>
        <dbReference type="HAMAP-Rule" id="MF_00787"/>
    </source>
</evidence>
<dbReference type="HAMAP" id="MF_00787">
    <property type="entry name" value="CbiD"/>
    <property type="match status" value="1"/>
</dbReference>
<evidence type="ECO:0000313" key="16">
    <source>
        <dbReference type="Proteomes" id="UP000062475"/>
    </source>
</evidence>
<dbReference type="Proteomes" id="UP000062398">
    <property type="component" value="Chromosome"/>
</dbReference>
<dbReference type="Proteomes" id="UP000068832">
    <property type="component" value="Chromosome"/>
</dbReference>
<dbReference type="GO" id="GO:0008168">
    <property type="term" value="F:methyltransferase activity"/>
    <property type="evidence" value="ECO:0007669"/>
    <property type="project" value="UniProtKB-UniRule"/>
</dbReference>
<dbReference type="SUPFAM" id="SSF111342">
    <property type="entry name" value="CbiD-like"/>
    <property type="match status" value="1"/>
</dbReference>
<dbReference type="EMBL" id="CP012174">
    <property type="protein sequence ID" value="AKV79522.1"/>
    <property type="molecule type" value="Genomic_DNA"/>
</dbReference>
<evidence type="ECO:0000313" key="11">
    <source>
        <dbReference type="EMBL" id="AKV84000.1"/>
    </source>
</evidence>
<dbReference type="PANTHER" id="PTHR35863">
    <property type="entry name" value="COBALT-PRECORRIN-5B C(1)-METHYLTRANSFERASE"/>
    <property type="match status" value="1"/>
</dbReference>
<evidence type="ECO:0000256" key="1">
    <source>
        <dbReference type="ARBA" id="ARBA00022573"/>
    </source>
</evidence>
<evidence type="ECO:0000313" key="7">
    <source>
        <dbReference type="EMBL" id="AKV75034.1"/>
    </source>
</evidence>
<evidence type="ECO:0000313" key="6">
    <source>
        <dbReference type="EMBL" id="AIM28224.1"/>
    </source>
</evidence>
<dbReference type="Pfam" id="PF01888">
    <property type="entry name" value="CbiD"/>
    <property type="match status" value="1"/>
</dbReference>
<evidence type="ECO:0000313" key="9">
    <source>
        <dbReference type="EMBL" id="AKV79522.1"/>
    </source>
</evidence>
<keyword evidence="4 5" id="KW-0949">S-adenosyl-L-methionine</keyword>
<dbReference type="EMBL" id="CP012176">
    <property type="protein sequence ID" value="AKV84000.1"/>
    <property type="molecule type" value="Genomic_DNA"/>
</dbReference>